<evidence type="ECO:0000313" key="4">
    <source>
        <dbReference type="Proteomes" id="UP001500393"/>
    </source>
</evidence>
<comment type="caution">
    <text evidence="3">The sequence shown here is derived from an EMBL/GenBank/DDBJ whole genome shotgun (WGS) entry which is preliminary data.</text>
</comment>
<keyword evidence="1" id="KW-0175">Coiled coil</keyword>
<reference evidence="3 4" key="1">
    <citation type="journal article" date="2019" name="Int. J. Syst. Evol. Microbiol.">
        <title>The Global Catalogue of Microorganisms (GCM) 10K type strain sequencing project: providing services to taxonomists for standard genome sequencing and annotation.</title>
        <authorList>
            <consortium name="The Broad Institute Genomics Platform"/>
            <consortium name="The Broad Institute Genome Sequencing Center for Infectious Disease"/>
            <person name="Wu L."/>
            <person name="Ma J."/>
        </authorList>
    </citation>
    <scope>NUCLEOTIDE SEQUENCE [LARGE SCALE GENOMIC DNA]</scope>
    <source>
        <strain evidence="3 4">JCM 14969</strain>
    </source>
</reference>
<evidence type="ECO:0000313" key="3">
    <source>
        <dbReference type="EMBL" id="GAA1567689.1"/>
    </source>
</evidence>
<proteinExistence type="predicted"/>
<protein>
    <submittedName>
        <fullName evidence="3">Uncharacterized protein</fullName>
    </submittedName>
</protein>
<keyword evidence="4" id="KW-1185">Reference proteome</keyword>
<sequence length="221" mass="24501">MLIPSSTRSILLPQAPPFARRRGFRCTIANLVAQIRGARDLNQPFGEDGLQPAVAAWHRQADQVAAQIDDALCSRLEELDRRSAELLGLANHRAASIAELGATLEHATATAIDERSVAASDNRRMMRATRATIETERTTLATAAKELRQLAETRQRLREAARDIADSWSSRCDELAAFHRRGFHFRAARAKVNSTPAAPQLPSHRHRYDWIDPTPPTTDPG</sequence>
<gene>
    <name evidence="3" type="ORF">GCM10009789_21400</name>
</gene>
<dbReference type="RefSeq" id="WP_344212464.1">
    <property type="nucleotide sequence ID" value="NZ_BAAAOS010000018.1"/>
</dbReference>
<organism evidence="3 4">
    <name type="scientific">Kribbella sancticallisti</name>
    <dbReference type="NCBI Taxonomy" id="460087"/>
    <lineage>
        <taxon>Bacteria</taxon>
        <taxon>Bacillati</taxon>
        <taxon>Actinomycetota</taxon>
        <taxon>Actinomycetes</taxon>
        <taxon>Propionibacteriales</taxon>
        <taxon>Kribbellaceae</taxon>
        <taxon>Kribbella</taxon>
    </lineage>
</organism>
<evidence type="ECO:0000256" key="2">
    <source>
        <dbReference type="SAM" id="MobiDB-lite"/>
    </source>
</evidence>
<dbReference type="Proteomes" id="UP001500393">
    <property type="component" value="Unassembled WGS sequence"/>
</dbReference>
<feature type="region of interest" description="Disordered" evidence="2">
    <location>
        <begin position="194"/>
        <end position="221"/>
    </location>
</feature>
<evidence type="ECO:0000256" key="1">
    <source>
        <dbReference type="SAM" id="Coils"/>
    </source>
</evidence>
<accession>A0ABN2D2T3</accession>
<dbReference type="EMBL" id="BAAAOS010000018">
    <property type="protein sequence ID" value="GAA1567689.1"/>
    <property type="molecule type" value="Genomic_DNA"/>
</dbReference>
<feature type="coiled-coil region" evidence="1">
    <location>
        <begin position="133"/>
        <end position="167"/>
    </location>
</feature>
<name>A0ABN2D2T3_9ACTN</name>